<name>A0A653DD65_CALMS</name>
<dbReference type="EMBL" id="CAACVG010011060">
    <property type="protein sequence ID" value="VEN57297.1"/>
    <property type="molecule type" value="Genomic_DNA"/>
</dbReference>
<proteinExistence type="predicted"/>
<organism evidence="1 2">
    <name type="scientific">Callosobruchus maculatus</name>
    <name type="common">Southern cowpea weevil</name>
    <name type="synonym">Pulse bruchid</name>
    <dbReference type="NCBI Taxonomy" id="64391"/>
    <lineage>
        <taxon>Eukaryota</taxon>
        <taxon>Metazoa</taxon>
        <taxon>Ecdysozoa</taxon>
        <taxon>Arthropoda</taxon>
        <taxon>Hexapoda</taxon>
        <taxon>Insecta</taxon>
        <taxon>Pterygota</taxon>
        <taxon>Neoptera</taxon>
        <taxon>Endopterygota</taxon>
        <taxon>Coleoptera</taxon>
        <taxon>Polyphaga</taxon>
        <taxon>Cucujiformia</taxon>
        <taxon>Chrysomeloidea</taxon>
        <taxon>Chrysomelidae</taxon>
        <taxon>Bruchinae</taxon>
        <taxon>Bruchini</taxon>
        <taxon>Callosobruchus</taxon>
    </lineage>
</organism>
<dbReference type="Proteomes" id="UP000410492">
    <property type="component" value="Unassembled WGS sequence"/>
</dbReference>
<dbReference type="AlphaFoldDB" id="A0A653DD65"/>
<keyword evidence="2" id="KW-1185">Reference proteome</keyword>
<sequence>MWCHRHPVRRLYIRQHTSRFQRSINSNSYCGDVLKTSDNVIT</sequence>
<accession>A0A653DD65</accession>
<protein>
    <submittedName>
        <fullName evidence="1">Uncharacterized protein</fullName>
    </submittedName>
</protein>
<gene>
    <name evidence="1" type="ORF">CALMAC_LOCUS15948</name>
</gene>
<evidence type="ECO:0000313" key="1">
    <source>
        <dbReference type="EMBL" id="VEN57297.1"/>
    </source>
</evidence>
<evidence type="ECO:0000313" key="2">
    <source>
        <dbReference type="Proteomes" id="UP000410492"/>
    </source>
</evidence>
<reference evidence="1 2" key="1">
    <citation type="submission" date="2019-01" db="EMBL/GenBank/DDBJ databases">
        <authorList>
            <person name="Sayadi A."/>
        </authorList>
    </citation>
    <scope>NUCLEOTIDE SEQUENCE [LARGE SCALE GENOMIC DNA]</scope>
</reference>